<dbReference type="EMBL" id="FQVQ01000022">
    <property type="protein sequence ID" value="SHF82810.1"/>
    <property type="molecule type" value="Genomic_DNA"/>
</dbReference>
<feature type="domain" description="UspA" evidence="2">
    <location>
        <begin position="166"/>
        <end position="274"/>
    </location>
</feature>
<dbReference type="PANTHER" id="PTHR46268:SF6">
    <property type="entry name" value="UNIVERSAL STRESS PROTEIN UP12"/>
    <property type="match status" value="1"/>
</dbReference>
<dbReference type="STRING" id="1124188.SAMN05444377_12212"/>
<dbReference type="InterPro" id="IPR006016">
    <property type="entry name" value="UspA"/>
</dbReference>
<dbReference type="SUPFAM" id="SSF52402">
    <property type="entry name" value="Adenine nucleotide alpha hydrolases-like"/>
    <property type="match status" value="2"/>
</dbReference>
<accession>A0A1M5EU94</accession>
<feature type="domain" description="UspA" evidence="2">
    <location>
        <begin position="1"/>
        <end position="147"/>
    </location>
</feature>
<organism evidence="3 4">
    <name type="scientific">Flavobacterium fontis</name>
    <dbReference type="NCBI Taxonomy" id="1124188"/>
    <lineage>
        <taxon>Bacteria</taxon>
        <taxon>Pseudomonadati</taxon>
        <taxon>Bacteroidota</taxon>
        <taxon>Flavobacteriia</taxon>
        <taxon>Flavobacteriales</taxon>
        <taxon>Flavobacteriaceae</taxon>
        <taxon>Flavobacterium</taxon>
    </lineage>
</organism>
<evidence type="ECO:0000259" key="2">
    <source>
        <dbReference type="Pfam" id="PF00582"/>
    </source>
</evidence>
<dbReference type="PRINTS" id="PR01438">
    <property type="entry name" value="UNVRSLSTRESS"/>
</dbReference>
<dbReference type="Proteomes" id="UP000184147">
    <property type="component" value="Unassembled WGS sequence"/>
</dbReference>
<comment type="similarity">
    <text evidence="1">Belongs to the universal stress protein A family.</text>
</comment>
<dbReference type="OrthoDB" id="9788959at2"/>
<protein>
    <submittedName>
        <fullName evidence="3">Nucleotide-binding universal stress protein, UspA family</fullName>
    </submittedName>
</protein>
<evidence type="ECO:0000313" key="4">
    <source>
        <dbReference type="Proteomes" id="UP000184147"/>
    </source>
</evidence>
<dbReference type="InterPro" id="IPR014729">
    <property type="entry name" value="Rossmann-like_a/b/a_fold"/>
</dbReference>
<keyword evidence="4" id="KW-1185">Reference proteome</keyword>
<sequence>MKKIVFPTDFSEVATNAFRYALELAKQYHAEIILLHTYELPIVDHQFAPQNYKTLFDSLELINFDRFKEEAAKLKEIVVKHNAEKVRLSHALRDGDLVFNLKELIREEQADFVVMGTAGASGWSEYFLGTNTTEAISNLNVPVLSVPKEATFTSIETIAFTTRFREKDKKALQEVLHLAKGLQAKVKCLYVETQDTDNTPATYEDWKSHFALEPVQFHIIPNDDVEATITDFISGNNVDVLAMMTYKKGFFAQLFAQSFTEKMANHLSIPVLALHE</sequence>
<dbReference type="InterPro" id="IPR006015">
    <property type="entry name" value="Universal_stress_UspA"/>
</dbReference>
<evidence type="ECO:0000256" key="1">
    <source>
        <dbReference type="ARBA" id="ARBA00008791"/>
    </source>
</evidence>
<dbReference type="Gene3D" id="3.40.50.620">
    <property type="entry name" value="HUPs"/>
    <property type="match status" value="2"/>
</dbReference>
<proteinExistence type="inferred from homology"/>
<gene>
    <name evidence="3" type="ORF">SAMN05444377_12212</name>
</gene>
<dbReference type="Pfam" id="PF00582">
    <property type="entry name" value="Usp"/>
    <property type="match status" value="2"/>
</dbReference>
<dbReference type="CDD" id="cd00293">
    <property type="entry name" value="USP-like"/>
    <property type="match status" value="2"/>
</dbReference>
<dbReference type="AlphaFoldDB" id="A0A1M5EU94"/>
<dbReference type="PANTHER" id="PTHR46268">
    <property type="entry name" value="STRESS RESPONSE PROTEIN NHAX"/>
    <property type="match status" value="1"/>
</dbReference>
<name>A0A1M5EU94_9FLAO</name>
<evidence type="ECO:0000313" key="3">
    <source>
        <dbReference type="EMBL" id="SHF82810.1"/>
    </source>
</evidence>
<reference evidence="3 4" key="1">
    <citation type="submission" date="2016-11" db="EMBL/GenBank/DDBJ databases">
        <authorList>
            <person name="Jaros S."/>
            <person name="Januszkiewicz K."/>
            <person name="Wedrychowicz H."/>
        </authorList>
    </citation>
    <scope>NUCLEOTIDE SEQUENCE [LARGE SCALE GENOMIC DNA]</scope>
    <source>
        <strain evidence="3 4">DSM 25660</strain>
    </source>
</reference>
<dbReference type="RefSeq" id="WP_073365390.1">
    <property type="nucleotide sequence ID" value="NZ_FQVQ01000022.1"/>
</dbReference>